<evidence type="ECO:0000256" key="1">
    <source>
        <dbReference type="SAM" id="MobiDB-lite"/>
    </source>
</evidence>
<feature type="region of interest" description="Disordered" evidence="1">
    <location>
        <begin position="188"/>
        <end position="207"/>
    </location>
</feature>
<protein>
    <submittedName>
        <fullName evidence="2">Toprim-like protein</fullName>
    </submittedName>
</protein>
<feature type="non-terminal residue" evidence="2">
    <location>
        <position position="1"/>
    </location>
</feature>
<sequence length="207" mass="23625">RTNEGRKLIGISDDLPPHLQDYLTKERCIDLGRARPFLRCVRYEVQGRTYEVIGFANASGGYELRGAGLFKGTLAPKDITPAFPDGRQPVCIFEGFMDFLSFLSMKEKIGSHCLVMNTVANVGRCIRYLRERRITSLRAFLDNDEAGRRTLGTFIGAGFQVDDMSIYYRGCKDLNEFHVSHIRRLQEQPIQPPSTIKQPHTINLKRR</sequence>
<accession>W2CA19</accession>
<dbReference type="AlphaFoldDB" id="W2CA19"/>
<name>W2CA19_9BACT</name>
<reference evidence="2 3" key="1">
    <citation type="submission" date="2013-11" db="EMBL/GenBank/DDBJ databases">
        <title>Single cell genomics of uncultured Tannerella BU063 (oral taxon 286).</title>
        <authorList>
            <person name="Beall C.J."/>
            <person name="Campbell A.G."/>
            <person name="Griffen A.L."/>
            <person name="Podar M."/>
            <person name="Leys E.J."/>
        </authorList>
    </citation>
    <scope>NUCLEOTIDE SEQUENCE [LARGE SCALE GENOMIC DNA]</scope>
    <source>
        <strain evidence="2">Cell 5</strain>
    </source>
</reference>
<comment type="caution">
    <text evidence="2">The sequence shown here is derived from an EMBL/GenBank/DDBJ whole genome shotgun (WGS) entry which is preliminary data.</text>
</comment>
<dbReference type="Proteomes" id="UP000018872">
    <property type="component" value="Unassembled WGS sequence"/>
</dbReference>
<evidence type="ECO:0000313" key="2">
    <source>
        <dbReference type="EMBL" id="ETK03990.1"/>
    </source>
</evidence>
<dbReference type="Pfam" id="PF13155">
    <property type="entry name" value="Toprim_2"/>
    <property type="match status" value="1"/>
</dbReference>
<evidence type="ECO:0000313" key="3">
    <source>
        <dbReference type="Proteomes" id="UP000018872"/>
    </source>
</evidence>
<dbReference type="EMBL" id="AYYC01000720">
    <property type="protein sequence ID" value="ETK03990.1"/>
    <property type="molecule type" value="Genomic_DNA"/>
</dbReference>
<dbReference type="PATRIC" id="fig|1410950.3.peg.1688"/>
<gene>
    <name evidence="2" type="ORF">T229_11410</name>
</gene>
<organism evidence="2 3">
    <name type="scientific">Tannerella sp. oral taxon BU063 isolate Cell 5</name>
    <dbReference type="NCBI Taxonomy" id="1410950"/>
    <lineage>
        <taxon>Bacteria</taxon>
        <taxon>Pseudomonadati</taxon>
        <taxon>Bacteroidota</taxon>
        <taxon>Bacteroidia</taxon>
        <taxon>Bacteroidales</taxon>
        <taxon>Tannerellaceae</taxon>
        <taxon>Tannerella</taxon>
    </lineage>
</organism>
<proteinExistence type="predicted"/>
<dbReference type="Gene3D" id="3.40.1360.10">
    <property type="match status" value="1"/>
</dbReference>